<keyword evidence="4 5" id="KW-0472">Membrane</keyword>
<dbReference type="KEGG" id="aar:Acear_0344"/>
<evidence type="ECO:0000256" key="3">
    <source>
        <dbReference type="ARBA" id="ARBA00022989"/>
    </source>
</evidence>
<sequence>MQIIPILLLALAISLDGLAVGITYGMRKIKLPLLSLIIISLTSAISVLISMLFGHLITNFLSVKVTEVLGGSILILIGLWILYQAVRQLLIEQTMNADISVNNNSISDQPLFDFKIKSLGIVIKILKEPTRADFDYSGTISKQEAVFLGFALALDGFGAGIGAAMTGFAPLLTASIAGVVIFGCLFLGLYLGDKYNLKEADSRITLLPGLLLIILGAVKLFK</sequence>
<feature type="transmembrane region" description="Helical" evidence="5">
    <location>
        <begin position="33"/>
        <end position="56"/>
    </location>
</feature>
<dbReference type="InterPro" id="IPR003810">
    <property type="entry name" value="Mntp/YtaF"/>
</dbReference>
<dbReference type="PANTHER" id="PTHR35529">
    <property type="entry name" value="MANGANESE EFFLUX PUMP MNTP-RELATED"/>
    <property type="match status" value="1"/>
</dbReference>
<feature type="transmembrane region" description="Helical" evidence="5">
    <location>
        <begin position="68"/>
        <end position="86"/>
    </location>
</feature>
<dbReference type="eggNOG" id="COG1971">
    <property type="taxonomic scope" value="Bacteria"/>
</dbReference>
<dbReference type="Proteomes" id="UP000001661">
    <property type="component" value="Chromosome"/>
</dbReference>
<evidence type="ECO:0000256" key="5">
    <source>
        <dbReference type="SAM" id="Phobius"/>
    </source>
</evidence>
<evidence type="ECO:0000313" key="6">
    <source>
        <dbReference type="EMBL" id="ADL11891.1"/>
    </source>
</evidence>
<evidence type="ECO:0000256" key="4">
    <source>
        <dbReference type="ARBA" id="ARBA00023136"/>
    </source>
</evidence>
<protein>
    <submittedName>
        <fullName evidence="6">Sporulation protein YtaF</fullName>
    </submittedName>
</protein>
<feature type="transmembrane region" description="Helical" evidence="5">
    <location>
        <begin position="171"/>
        <end position="192"/>
    </location>
</feature>
<keyword evidence="1" id="KW-1003">Cell membrane</keyword>
<organism evidence="6 7">
    <name type="scientific">Acetohalobium arabaticum (strain ATCC 49924 / DSM 5501 / Z-7288)</name>
    <dbReference type="NCBI Taxonomy" id="574087"/>
    <lineage>
        <taxon>Bacteria</taxon>
        <taxon>Bacillati</taxon>
        <taxon>Bacillota</taxon>
        <taxon>Clostridia</taxon>
        <taxon>Halanaerobiales</taxon>
        <taxon>Halobacteroidaceae</taxon>
        <taxon>Acetohalobium</taxon>
    </lineage>
</organism>
<dbReference type="InterPro" id="IPR014205">
    <property type="entry name" value="Spore_YtaF"/>
</dbReference>
<dbReference type="NCBIfam" id="TIGR02840">
    <property type="entry name" value="spore_YtaF"/>
    <property type="match status" value="1"/>
</dbReference>
<keyword evidence="2 5" id="KW-0812">Transmembrane</keyword>
<dbReference type="AlphaFoldDB" id="D9QU98"/>
<keyword evidence="7" id="KW-1185">Reference proteome</keyword>
<gene>
    <name evidence="6" type="ordered locus">Acear_0344</name>
</gene>
<dbReference type="EMBL" id="CP002105">
    <property type="protein sequence ID" value="ADL11891.1"/>
    <property type="molecule type" value="Genomic_DNA"/>
</dbReference>
<dbReference type="RefSeq" id="WP_013277337.1">
    <property type="nucleotide sequence ID" value="NC_014378.1"/>
</dbReference>
<dbReference type="STRING" id="574087.Acear_0344"/>
<dbReference type="HOGENOM" id="CLU_094526_0_0_9"/>
<name>D9QU98_ACEAZ</name>
<dbReference type="Pfam" id="PF02659">
    <property type="entry name" value="Mntp"/>
    <property type="match status" value="2"/>
</dbReference>
<proteinExistence type="predicted"/>
<evidence type="ECO:0000313" key="7">
    <source>
        <dbReference type="Proteomes" id="UP000001661"/>
    </source>
</evidence>
<feature type="transmembrane region" description="Helical" evidence="5">
    <location>
        <begin position="145"/>
        <end position="165"/>
    </location>
</feature>
<reference evidence="6 7" key="1">
    <citation type="journal article" date="2010" name="Stand. Genomic Sci.">
        <title>Complete genome sequence of Acetohalobium arabaticum type strain (Z-7288).</title>
        <authorList>
            <person name="Sikorski J."/>
            <person name="Lapidus A."/>
            <person name="Chertkov O."/>
            <person name="Lucas S."/>
            <person name="Copeland A."/>
            <person name="Glavina Del Rio T."/>
            <person name="Nolan M."/>
            <person name="Tice H."/>
            <person name="Cheng J.F."/>
            <person name="Han C."/>
            <person name="Brambilla E."/>
            <person name="Pitluck S."/>
            <person name="Liolios K."/>
            <person name="Ivanova N."/>
            <person name="Mavromatis K."/>
            <person name="Mikhailova N."/>
            <person name="Pati A."/>
            <person name="Bruce D."/>
            <person name="Detter C."/>
            <person name="Tapia R."/>
            <person name="Goodwin L."/>
            <person name="Chen A."/>
            <person name="Palaniappan K."/>
            <person name="Land M."/>
            <person name="Hauser L."/>
            <person name="Chang Y.J."/>
            <person name="Jeffries C.D."/>
            <person name="Rohde M."/>
            <person name="Goker M."/>
            <person name="Spring S."/>
            <person name="Woyke T."/>
            <person name="Bristow J."/>
            <person name="Eisen J.A."/>
            <person name="Markowitz V."/>
            <person name="Hugenholtz P."/>
            <person name="Kyrpides N.C."/>
            <person name="Klenk H.P."/>
        </authorList>
    </citation>
    <scope>NUCLEOTIDE SEQUENCE [LARGE SCALE GENOMIC DNA]</scope>
    <source>
        <strain evidence="7">ATCC 49924 / DSM 5501 / Z-7288</strain>
    </source>
</reference>
<dbReference type="PANTHER" id="PTHR35529:SF2">
    <property type="entry name" value="SPORULATION PROTEIN YTAF-RELATED"/>
    <property type="match status" value="1"/>
</dbReference>
<evidence type="ECO:0000256" key="1">
    <source>
        <dbReference type="ARBA" id="ARBA00022475"/>
    </source>
</evidence>
<keyword evidence="3 5" id="KW-1133">Transmembrane helix</keyword>
<feature type="transmembrane region" description="Helical" evidence="5">
    <location>
        <begin position="6"/>
        <end position="26"/>
    </location>
</feature>
<accession>D9QU98</accession>
<evidence type="ECO:0000256" key="2">
    <source>
        <dbReference type="ARBA" id="ARBA00022692"/>
    </source>
</evidence>
<feature type="transmembrane region" description="Helical" evidence="5">
    <location>
        <begin position="204"/>
        <end position="221"/>
    </location>
</feature>